<feature type="non-terminal residue" evidence="1">
    <location>
        <position position="108"/>
    </location>
</feature>
<sequence>MIATILFFHMTINAKVEALSLPYHVEKAVRETLIPGLYLRRISNQAKKSDERKRLKLKSSEILESLKGSNSPFNGLNNEELEMIEQVGEECANLFQRTSSCVEGRNGQ</sequence>
<reference evidence="2" key="1">
    <citation type="submission" date="2012-11" db="EMBL/GenBank/DDBJ databases">
        <authorList>
            <person name="Lucero-Rivera Y.E."/>
            <person name="Tovar-Ramirez D."/>
        </authorList>
    </citation>
    <scope>NUCLEOTIDE SEQUENCE [LARGE SCALE GENOMIC DNA]</scope>
    <source>
        <strain evidence="2">Araruama</strain>
    </source>
</reference>
<protein>
    <submittedName>
        <fullName evidence="1">Uncharacterized protein</fullName>
    </submittedName>
</protein>
<gene>
    <name evidence="1" type="ORF">OMM_14180</name>
</gene>
<dbReference type="InterPro" id="IPR045650">
    <property type="entry name" value="DUF6399"/>
</dbReference>
<comment type="caution">
    <text evidence="1">The sequence shown here is derived from an EMBL/GenBank/DDBJ whole genome shotgun (WGS) entry which is preliminary data.</text>
</comment>
<dbReference type="AlphaFoldDB" id="A0A1V1NSD5"/>
<dbReference type="Proteomes" id="UP000189670">
    <property type="component" value="Unassembled WGS sequence"/>
</dbReference>
<evidence type="ECO:0000313" key="2">
    <source>
        <dbReference type="Proteomes" id="UP000189670"/>
    </source>
</evidence>
<accession>A0A1V1NSD5</accession>
<evidence type="ECO:0000313" key="1">
    <source>
        <dbReference type="EMBL" id="ETR65481.1"/>
    </source>
</evidence>
<name>A0A1V1NSD5_9BACT</name>
<dbReference type="Pfam" id="PF19936">
    <property type="entry name" value="DUF6399"/>
    <property type="match status" value="1"/>
</dbReference>
<proteinExistence type="predicted"/>
<dbReference type="EMBL" id="ATBP01002779">
    <property type="protein sequence ID" value="ETR65481.1"/>
    <property type="molecule type" value="Genomic_DNA"/>
</dbReference>
<organism evidence="1 2">
    <name type="scientific">Candidatus Magnetoglobus multicellularis str. Araruama</name>
    <dbReference type="NCBI Taxonomy" id="890399"/>
    <lineage>
        <taxon>Bacteria</taxon>
        <taxon>Pseudomonadati</taxon>
        <taxon>Thermodesulfobacteriota</taxon>
        <taxon>Desulfobacteria</taxon>
        <taxon>Desulfobacterales</taxon>
        <taxon>Desulfobacteraceae</taxon>
        <taxon>Candidatus Magnetoglobus</taxon>
    </lineage>
</organism>